<accession>A0AAE0H6P5</accession>
<reference evidence="1 2" key="1">
    <citation type="journal article" date="2015" name="Genome Biol. Evol.">
        <title>Comparative Genomics of a Bacterivorous Green Alga Reveals Evolutionary Causalities and Consequences of Phago-Mixotrophic Mode of Nutrition.</title>
        <authorList>
            <person name="Burns J.A."/>
            <person name="Paasch A."/>
            <person name="Narechania A."/>
            <person name="Kim E."/>
        </authorList>
    </citation>
    <scope>NUCLEOTIDE SEQUENCE [LARGE SCALE GENOMIC DNA]</scope>
    <source>
        <strain evidence="1 2">PLY_AMNH</strain>
    </source>
</reference>
<organism evidence="1 2">
    <name type="scientific">Cymbomonas tetramitiformis</name>
    <dbReference type="NCBI Taxonomy" id="36881"/>
    <lineage>
        <taxon>Eukaryota</taxon>
        <taxon>Viridiplantae</taxon>
        <taxon>Chlorophyta</taxon>
        <taxon>Pyramimonadophyceae</taxon>
        <taxon>Pyramimonadales</taxon>
        <taxon>Pyramimonadaceae</taxon>
        <taxon>Cymbomonas</taxon>
    </lineage>
</organism>
<keyword evidence="2" id="KW-1185">Reference proteome</keyword>
<dbReference type="AlphaFoldDB" id="A0AAE0H6P5"/>
<name>A0AAE0H6P5_9CHLO</name>
<dbReference type="EMBL" id="LGRX02000007">
    <property type="protein sequence ID" value="KAK3289971.1"/>
    <property type="molecule type" value="Genomic_DNA"/>
</dbReference>
<proteinExistence type="predicted"/>
<comment type="caution">
    <text evidence="1">The sequence shown here is derived from an EMBL/GenBank/DDBJ whole genome shotgun (WGS) entry which is preliminary data.</text>
</comment>
<gene>
    <name evidence="1" type="ORF">CYMTET_2574</name>
</gene>
<protein>
    <submittedName>
        <fullName evidence="1">Uncharacterized protein</fullName>
    </submittedName>
</protein>
<dbReference type="Proteomes" id="UP001190700">
    <property type="component" value="Unassembled WGS sequence"/>
</dbReference>
<evidence type="ECO:0000313" key="1">
    <source>
        <dbReference type="EMBL" id="KAK3289971.1"/>
    </source>
</evidence>
<evidence type="ECO:0000313" key="2">
    <source>
        <dbReference type="Proteomes" id="UP001190700"/>
    </source>
</evidence>
<sequence length="111" mass="12193">MRVRVADGTVYDVNTCVRPRLRAETTKGAYTQQLELRVMPINLCVDVILGGPWLASLAPVTLDYKNWGSVRFKKGRENVVIVVVSGCSPGTPDAARPKDTAMARHCMNTMS</sequence>